<keyword evidence="3" id="KW-1185">Reference proteome</keyword>
<reference evidence="2" key="1">
    <citation type="submission" date="2021-01" db="EMBL/GenBank/DDBJ databases">
        <title>Whole genome shotgun sequence of Sphaerisporangium rufum NBRC 109079.</title>
        <authorList>
            <person name="Komaki H."/>
            <person name="Tamura T."/>
        </authorList>
    </citation>
    <scope>NUCLEOTIDE SEQUENCE</scope>
    <source>
        <strain evidence="2">NBRC 109079</strain>
    </source>
</reference>
<organism evidence="2 3">
    <name type="scientific">Sphaerisporangium rufum</name>
    <dbReference type="NCBI Taxonomy" id="1381558"/>
    <lineage>
        <taxon>Bacteria</taxon>
        <taxon>Bacillati</taxon>
        <taxon>Actinomycetota</taxon>
        <taxon>Actinomycetes</taxon>
        <taxon>Streptosporangiales</taxon>
        <taxon>Streptosporangiaceae</taxon>
        <taxon>Sphaerisporangium</taxon>
    </lineage>
</organism>
<evidence type="ECO:0000313" key="3">
    <source>
        <dbReference type="Proteomes" id="UP000655287"/>
    </source>
</evidence>
<dbReference type="Proteomes" id="UP000655287">
    <property type="component" value="Unassembled WGS sequence"/>
</dbReference>
<gene>
    <name evidence="2" type="ORF">Sru01_53700</name>
</gene>
<comment type="caution">
    <text evidence="2">The sequence shown here is derived from an EMBL/GenBank/DDBJ whole genome shotgun (WGS) entry which is preliminary data.</text>
</comment>
<dbReference type="RefSeq" id="WP_203991062.1">
    <property type="nucleotide sequence ID" value="NZ_BOOU01000073.1"/>
</dbReference>
<sequence length="74" mass="7415">MPDDTPPPAYFVRVLPVTPLGAWLRARLATQGPFVAAVVIASAAGLGVGMGLSPSCPPAPALHDPPARPAAPPP</sequence>
<proteinExistence type="predicted"/>
<feature type="region of interest" description="Disordered" evidence="1">
    <location>
        <begin position="54"/>
        <end position="74"/>
    </location>
</feature>
<accession>A0A919R6X9</accession>
<dbReference type="EMBL" id="BOOU01000073">
    <property type="protein sequence ID" value="GII80388.1"/>
    <property type="molecule type" value="Genomic_DNA"/>
</dbReference>
<name>A0A919R6X9_9ACTN</name>
<evidence type="ECO:0000256" key="1">
    <source>
        <dbReference type="SAM" id="MobiDB-lite"/>
    </source>
</evidence>
<dbReference type="AlphaFoldDB" id="A0A919R6X9"/>
<protein>
    <submittedName>
        <fullName evidence="2">Uncharacterized protein</fullName>
    </submittedName>
</protein>
<evidence type="ECO:0000313" key="2">
    <source>
        <dbReference type="EMBL" id="GII80388.1"/>
    </source>
</evidence>